<proteinExistence type="predicted"/>
<feature type="domain" description="DUF402" evidence="1">
    <location>
        <begin position="63"/>
        <end position="159"/>
    </location>
</feature>
<evidence type="ECO:0000313" key="3">
    <source>
        <dbReference type="Proteomes" id="UP001139347"/>
    </source>
</evidence>
<name>A0A9X1WU08_9BACL</name>
<keyword evidence="3" id="KW-1185">Reference proteome</keyword>
<evidence type="ECO:0000259" key="1">
    <source>
        <dbReference type="Pfam" id="PF04167"/>
    </source>
</evidence>
<dbReference type="EMBL" id="JALIRP010000007">
    <property type="protein sequence ID" value="MCJ8013573.1"/>
    <property type="molecule type" value="Genomic_DNA"/>
</dbReference>
<dbReference type="PANTHER" id="PTHR41271">
    <property type="entry name" value="DUF402 DOMAIN-CONTAINING PROTEIN"/>
    <property type="match status" value="1"/>
</dbReference>
<dbReference type="RefSeq" id="WP_244727171.1">
    <property type="nucleotide sequence ID" value="NZ_JALIRP010000007.1"/>
</dbReference>
<accession>A0A9X1WU08</accession>
<comment type="caution">
    <text evidence="2">The sequence shown here is derived from an EMBL/GenBank/DDBJ whole genome shotgun (WGS) entry which is preliminary data.</text>
</comment>
<dbReference type="Pfam" id="PF04167">
    <property type="entry name" value="DUF402"/>
    <property type="match status" value="1"/>
</dbReference>
<dbReference type="Gene3D" id="2.40.380.10">
    <property type="entry name" value="FomD-like"/>
    <property type="match status" value="1"/>
</dbReference>
<dbReference type="InterPro" id="IPR035930">
    <property type="entry name" value="FomD-like_sf"/>
</dbReference>
<dbReference type="PANTHER" id="PTHR41271:SF1">
    <property type="entry name" value="DUF402 DOMAIN-CONTAINING PROTEIN"/>
    <property type="match status" value="1"/>
</dbReference>
<dbReference type="SUPFAM" id="SSF159234">
    <property type="entry name" value="FomD-like"/>
    <property type="match status" value="1"/>
</dbReference>
<gene>
    <name evidence="2" type="ORF">MUG84_17765</name>
</gene>
<protein>
    <submittedName>
        <fullName evidence="2">DUF402 domain-containing protein</fullName>
    </submittedName>
</protein>
<dbReference type="Proteomes" id="UP001139347">
    <property type="component" value="Unassembled WGS sequence"/>
</dbReference>
<reference evidence="2" key="1">
    <citation type="submission" date="2022-04" db="EMBL/GenBank/DDBJ databases">
        <title>Paenibacillus mangrovi sp. nov., a novel endophytic bacterium isolated from bark of Kandelia candel.</title>
        <authorList>
            <person name="Tuo L."/>
        </authorList>
    </citation>
    <scope>NUCLEOTIDE SEQUENCE</scope>
    <source>
        <strain evidence="2">KQZ6P-2</strain>
    </source>
</reference>
<dbReference type="AlphaFoldDB" id="A0A9X1WU08"/>
<dbReference type="InterPro" id="IPR007295">
    <property type="entry name" value="DUF402"/>
</dbReference>
<sequence>MKQKQADRPNWGRIIEKRYFQEYISDEYFDGYITYLLLDKVKEPLTVTYELERFCIADNGYSWIMLFPTGKPYSLTIMINQKYEVLQWYFDMIQSIGLTNEGVPYMNDMYLDYILIPNGQLITKDVDELESALSEGLITKDDYDKTKLEGEFLRRSIIEGSNEVLKNTEKYVIRLKKYRELIQ</sequence>
<organism evidence="2 3">
    <name type="scientific">Paenibacillus mangrovi</name>
    <dbReference type="NCBI Taxonomy" id="2931978"/>
    <lineage>
        <taxon>Bacteria</taxon>
        <taxon>Bacillati</taxon>
        <taxon>Bacillota</taxon>
        <taxon>Bacilli</taxon>
        <taxon>Bacillales</taxon>
        <taxon>Paenibacillaceae</taxon>
        <taxon>Paenibacillus</taxon>
    </lineage>
</organism>
<evidence type="ECO:0000313" key="2">
    <source>
        <dbReference type="EMBL" id="MCJ8013573.1"/>
    </source>
</evidence>